<keyword evidence="3 5" id="KW-0863">Zinc-finger</keyword>
<evidence type="ECO:0000313" key="11">
    <source>
        <dbReference type="Proteomes" id="UP001151760"/>
    </source>
</evidence>
<dbReference type="SUPFAM" id="SSF56672">
    <property type="entry name" value="DNA/RNA polymerases"/>
    <property type="match status" value="1"/>
</dbReference>
<dbReference type="EMBL" id="BQNB010017692">
    <property type="protein sequence ID" value="GJT66180.1"/>
    <property type="molecule type" value="Genomic_DNA"/>
</dbReference>
<keyword evidence="2" id="KW-0064">Aspartyl protease</keyword>
<dbReference type="InterPro" id="IPR000571">
    <property type="entry name" value="Znf_CCCH"/>
</dbReference>
<dbReference type="PANTHER" id="PTHR11439">
    <property type="entry name" value="GAG-POL-RELATED RETROTRANSPOSON"/>
    <property type="match status" value="1"/>
</dbReference>
<feature type="coiled-coil region" evidence="6">
    <location>
        <begin position="1747"/>
        <end position="1774"/>
    </location>
</feature>
<dbReference type="PROSITE" id="PS50103">
    <property type="entry name" value="ZF_C3H1"/>
    <property type="match status" value="1"/>
</dbReference>
<feature type="region of interest" description="Disordered" evidence="7">
    <location>
        <begin position="805"/>
        <end position="843"/>
    </location>
</feature>
<dbReference type="Pfam" id="PF22936">
    <property type="entry name" value="Pol_BBD"/>
    <property type="match status" value="1"/>
</dbReference>
<feature type="domain" description="C3H1-type" evidence="8">
    <location>
        <begin position="190"/>
        <end position="212"/>
    </location>
</feature>
<evidence type="ECO:0000259" key="8">
    <source>
        <dbReference type="PROSITE" id="PS50103"/>
    </source>
</evidence>
<evidence type="ECO:0000256" key="7">
    <source>
        <dbReference type="SAM" id="MobiDB-lite"/>
    </source>
</evidence>
<protein>
    <submittedName>
        <fullName evidence="10">Ribonuclease H-like domain-containing protein</fullName>
    </submittedName>
</protein>
<dbReference type="InterPro" id="IPR036397">
    <property type="entry name" value="RNaseH_sf"/>
</dbReference>
<feature type="domain" description="Integrase catalytic" evidence="9">
    <location>
        <begin position="518"/>
        <end position="694"/>
    </location>
</feature>
<keyword evidence="2" id="KW-0378">Hydrolase</keyword>
<evidence type="ECO:0000256" key="4">
    <source>
        <dbReference type="ARBA" id="ARBA00022833"/>
    </source>
</evidence>
<feature type="compositionally biased region" description="Pro residues" evidence="7">
    <location>
        <begin position="806"/>
        <end position="821"/>
    </location>
</feature>
<organism evidence="10 11">
    <name type="scientific">Tanacetum coccineum</name>
    <dbReference type="NCBI Taxonomy" id="301880"/>
    <lineage>
        <taxon>Eukaryota</taxon>
        <taxon>Viridiplantae</taxon>
        <taxon>Streptophyta</taxon>
        <taxon>Embryophyta</taxon>
        <taxon>Tracheophyta</taxon>
        <taxon>Spermatophyta</taxon>
        <taxon>Magnoliopsida</taxon>
        <taxon>eudicotyledons</taxon>
        <taxon>Gunneridae</taxon>
        <taxon>Pentapetalae</taxon>
        <taxon>asterids</taxon>
        <taxon>campanulids</taxon>
        <taxon>Asterales</taxon>
        <taxon>Asteraceae</taxon>
        <taxon>Asteroideae</taxon>
        <taxon>Anthemideae</taxon>
        <taxon>Anthemidinae</taxon>
        <taxon>Tanacetum</taxon>
    </lineage>
</organism>
<dbReference type="InterPro" id="IPR043502">
    <property type="entry name" value="DNA/RNA_pol_sf"/>
</dbReference>
<evidence type="ECO:0000256" key="6">
    <source>
        <dbReference type="SAM" id="Coils"/>
    </source>
</evidence>
<dbReference type="InterPro" id="IPR001584">
    <property type="entry name" value="Integrase_cat-core"/>
</dbReference>
<dbReference type="Pfam" id="PF25597">
    <property type="entry name" value="SH3_retrovirus"/>
    <property type="match status" value="1"/>
</dbReference>
<feature type="compositionally biased region" description="Polar residues" evidence="7">
    <location>
        <begin position="1445"/>
        <end position="1457"/>
    </location>
</feature>
<dbReference type="InterPro" id="IPR041367">
    <property type="entry name" value="Znf-CCCH_4"/>
</dbReference>
<proteinExistence type="predicted"/>
<feature type="zinc finger region" description="C3H1-type" evidence="5">
    <location>
        <begin position="190"/>
        <end position="212"/>
    </location>
</feature>
<keyword evidence="11" id="KW-1185">Reference proteome</keyword>
<dbReference type="Pfam" id="PF00665">
    <property type="entry name" value="rve"/>
    <property type="match status" value="1"/>
</dbReference>
<reference evidence="10" key="1">
    <citation type="journal article" date="2022" name="Int. J. Mol. Sci.">
        <title>Draft Genome of Tanacetum Coccineum: Genomic Comparison of Closely Related Tanacetum-Family Plants.</title>
        <authorList>
            <person name="Yamashiro T."/>
            <person name="Shiraishi A."/>
            <person name="Nakayama K."/>
            <person name="Satake H."/>
        </authorList>
    </citation>
    <scope>NUCLEOTIDE SEQUENCE</scope>
</reference>
<dbReference type="InterPro" id="IPR013103">
    <property type="entry name" value="RVT_2"/>
</dbReference>
<comment type="caution">
    <text evidence="10">The sequence shown here is derived from an EMBL/GenBank/DDBJ whole genome shotgun (WGS) entry which is preliminary data.</text>
</comment>
<dbReference type="InterPro" id="IPR054722">
    <property type="entry name" value="PolX-like_BBD"/>
</dbReference>
<dbReference type="CDD" id="cd09272">
    <property type="entry name" value="RNase_HI_RT_Ty1"/>
    <property type="match status" value="1"/>
</dbReference>
<dbReference type="Pfam" id="PF13976">
    <property type="entry name" value="gag_pre-integrs"/>
    <property type="match status" value="1"/>
</dbReference>
<evidence type="ECO:0000256" key="2">
    <source>
        <dbReference type="ARBA" id="ARBA00022750"/>
    </source>
</evidence>
<dbReference type="Gene3D" id="3.30.420.10">
    <property type="entry name" value="Ribonuclease H-like superfamily/Ribonuclease H"/>
    <property type="match status" value="1"/>
</dbReference>
<evidence type="ECO:0000256" key="1">
    <source>
        <dbReference type="ARBA" id="ARBA00022723"/>
    </source>
</evidence>
<evidence type="ECO:0000313" key="10">
    <source>
        <dbReference type="EMBL" id="GJT66180.1"/>
    </source>
</evidence>
<reference evidence="10" key="2">
    <citation type="submission" date="2022-01" db="EMBL/GenBank/DDBJ databases">
        <authorList>
            <person name="Yamashiro T."/>
            <person name="Shiraishi A."/>
            <person name="Satake H."/>
            <person name="Nakayama K."/>
        </authorList>
    </citation>
    <scope>NUCLEOTIDE SEQUENCE</scope>
</reference>
<feature type="region of interest" description="Disordered" evidence="7">
    <location>
        <begin position="1379"/>
        <end position="1461"/>
    </location>
</feature>
<keyword evidence="6" id="KW-0175">Coiled coil</keyword>
<evidence type="ECO:0000256" key="5">
    <source>
        <dbReference type="PROSITE-ProRule" id="PRU00723"/>
    </source>
</evidence>
<gene>
    <name evidence="10" type="ORF">Tco_1017660</name>
</gene>
<name>A0ABQ5FTG9_9ASTR</name>
<dbReference type="Proteomes" id="UP001151760">
    <property type="component" value="Unassembled WGS sequence"/>
</dbReference>
<keyword evidence="4 5" id="KW-0862">Zinc</keyword>
<feature type="region of interest" description="Disordered" evidence="7">
    <location>
        <begin position="1714"/>
        <end position="1734"/>
    </location>
</feature>
<evidence type="ECO:0000259" key="9">
    <source>
        <dbReference type="PROSITE" id="PS50994"/>
    </source>
</evidence>
<dbReference type="InterPro" id="IPR012337">
    <property type="entry name" value="RNaseH-like_sf"/>
</dbReference>
<keyword evidence="2" id="KW-0645">Protease</keyword>
<accession>A0ABQ5FTG9</accession>
<dbReference type="PANTHER" id="PTHR11439:SF524">
    <property type="entry name" value="RNA-DIRECTED DNA POLYMERASE, PROTEIN KINASE RLK-PELLE-DLSV FAMILY"/>
    <property type="match status" value="1"/>
</dbReference>
<dbReference type="PROSITE" id="PS50994">
    <property type="entry name" value="INTEGRASE"/>
    <property type="match status" value="1"/>
</dbReference>
<evidence type="ECO:0000256" key="3">
    <source>
        <dbReference type="ARBA" id="ARBA00022771"/>
    </source>
</evidence>
<dbReference type="Pfam" id="PF18044">
    <property type="entry name" value="zf-CCCH_4"/>
    <property type="match status" value="1"/>
</dbReference>
<dbReference type="SUPFAM" id="SSF53098">
    <property type="entry name" value="Ribonuclease H-like"/>
    <property type="match status" value="1"/>
</dbReference>
<sequence length="1926" mass="217048">MYGYDYNWYLSDFIKIINMSSTGTLYYCMSTSTLNFKKIRFYHPNSTSTDPPINGVLVQNVILKEQFHCQITPSPTWDKSKLHDHLKPLAEVLLTNVFVEIEARKELSIVVGYMLFCIETHTPFKFSYSLEKRMDGMKFKKYLIPFARIITTLVEFIKNEHPKDNSRISEVDDVLPIARRGPSLEKLNNPCWSFAKGSCRFGDACKYLHNGVHGKSTLLPRTSGSASSVSGVTRSDLDMLQSLLAKFGLNAPNISTPSPLVAYTVSVPPREWLVIPTRGLVSDWVTTTRGPLSTAGGSDAFWSTAGGSPCTWNFTAANSVYDRGSGQATLLPNAFNTTTLQEPAFGNWNMDTGASSHLNDSVHCLSDILNMCIYPSVAVGDGRFIPVTNSGHSVLSTPFRPLRLNNVLITPNIVKNLISVRQFVRDNSCTVEFDPFGFSVKDFITRRVLLRCDSTGELYPVTKPSTIPHAFLTSQYTWHQRLGHPGSEVLRRLVSSDSISCNKEKLPVLCHACQLGKHVKLPFVSSSSSVTSCFDIVHSDLWTSPIPSLSGFQYYVLFLDHYSQYVWVYPLMNKSDVLSKFLLFRNYVRTQFKCEIKSFQCDHGGEFDNHAFHKLFNDNGIQFRFSCPRTSQQNGKSERMIRTINNLIRTLLFQAHLPPNYWTEALNMAVYLLNILPSRAINNEIPFTRLFGAQPDYSVLRVFGCLCYPHIDTNHKLGPRATPSIFLGHAANHFGYRCLDLNTNKIIISRHVTFDETVFPFPSTKSTTTPSYDFLDDSTDLISTIIRTAPITPVPAPVHTPLVDVPTPPTPPTPPPPPTPQSVPQIVPEHAPAPTNDPPTVSIHPMVTRSRVGTTRPNPRYAGHVSTISPLPRSYKEAFNDPNWRNAMFDEYNALIKNKTWTSVPRPEGANIVRCMWLFRHKFLADGTLSRYKARLVANGSTQVEGVDVDETFSPVVKPGTIRTVLSLAISRHWPVHQLDVKNAFLHGDLAETVYMHQPPGFRDPEHPDYVCLLQRSLYGLKQAPRAWFQRFAAYITTVGFTPSRCDSSLFIYRQGDDTAFLLLYVDDIVLTASSDLTRDSSGMFLSQRKYVMEILERAHMVGCNSSRTPVDTESKLGDGGTPVVDPTLYRSLAGSLQYLTFTRPDITYAVQQVCLYMHDPREPHFFALKRILRYVQGTLDYGLQLFSSTTDSLIAYSDADWAGCPTTRRSTSGYCVFLGNNLLSWSSKRQPTLSRSSAEAEYRGVANAVAETCWIRNLLRELHTPLSSATIVYCDNVSAVYLSSNPVQHQRTKHIEIDIHFVRDLVATGQVRVLHVPSRFQYADIFTKGLPSALFKEFRTSLSVRCPPAPTAGKCWRTTTLAATGSHHRGVATIVGSSSTTTTQQYHPYPPPYQQQPPLLAAADSHRPLTTQPPPPQQQPPQSHGGDAGGDPPRRPTRPVPAQCQGSTIRGVTTNRALRRAFRDNREEPLTVGFDIEDQGTFHPLGVNASYLNSLMGEQIRPLPLACEWEEIPPAYKAHILPTLESYFNLAEWYNRQDKVVVDDNVYTVGERVRLGLELKLRLLWRKRKTRIKAEHFKIHETPDDAKAHMPPPKVWDDRTQEDWEELVDWWSHPDRVARSVQNAANRAKNTIVTHQGKKPFVQGRQEYKAKKGYYEDLIETWRKGHSKKNGQFKTEENKARYEEMKAMKDHIRAGIIPFKTDQEILDEIVPSDNRQNMSGRGRKLPGGGSTSRRYANRAFGDVMSREQITQLYRQEQQEKELYRKQAEEAQARAWLAAQKADAAQRRADQTHDILGQFFSHYNSPNSAGPFNPSTSSHVPVPDPMPPLAPQWLHLLQPPFPFNQLLQPPFPYSQPLQPLQPPYTGLIPPPYTSPIPPPYTGPIPPTPVTNNTFTNCYRPVLNSTIYVTSSSNSQIPEAERTRYTL</sequence>
<dbReference type="InterPro" id="IPR057670">
    <property type="entry name" value="SH3_retrovirus"/>
</dbReference>
<dbReference type="InterPro" id="IPR025724">
    <property type="entry name" value="GAG-pre-integrase_dom"/>
</dbReference>
<dbReference type="InterPro" id="IPR004252">
    <property type="entry name" value="Probable_transposase_24"/>
</dbReference>
<keyword evidence="1 5" id="KW-0479">Metal-binding</keyword>
<dbReference type="Pfam" id="PF03004">
    <property type="entry name" value="Transposase_24"/>
    <property type="match status" value="1"/>
</dbReference>
<dbReference type="Pfam" id="PF07727">
    <property type="entry name" value="RVT_2"/>
    <property type="match status" value="1"/>
</dbReference>